<comment type="caution">
    <text evidence="2">The sequence shown here is derived from an EMBL/GenBank/DDBJ whole genome shotgun (WGS) entry which is preliminary data.</text>
</comment>
<feature type="region of interest" description="Disordered" evidence="1">
    <location>
        <begin position="1"/>
        <end position="32"/>
    </location>
</feature>
<organism evidence="2 3">
    <name type="scientific">Phialemonium thermophilum</name>
    <dbReference type="NCBI Taxonomy" id="223376"/>
    <lineage>
        <taxon>Eukaryota</taxon>
        <taxon>Fungi</taxon>
        <taxon>Dikarya</taxon>
        <taxon>Ascomycota</taxon>
        <taxon>Pezizomycotina</taxon>
        <taxon>Sordariomycetes</taxon>
        <taxon>Sordariomycetidae</taxon>
        <taxon>Cephalothecales</taxon>
        <taxon>Cephalothecaceae</taxon>
        <taxon>Phialemonium</taxon>
    </lineage>
</organism>
<evidence type="ECO:0000313" key="2">
    <source>
        <dbReference type="EMBL" id="KAL1847086.1"/>
    </source>
</evidence>
<name>A0ABR3VWP7_9PEZI</name>
<gene>
    <name evidence="2" type="ORF">VTK73DRAFT_160</name>
</gene>
<dbReference type="Proteomes" id="UP001586593">
    <property type="component" value="Unassembled WGS sequence"/>
</dbReference>
<sequence>MKHALLRVESAEGQSAKTEQERKPSTDPLSPREVVEEARVAFLGLVPENLKQHDQQVRIWLRGLEQRKTKQNVMATGKGRASDLFKRTKDNLFYLWR</sequence>
<evidence type="ECO:0000313" key="3">
    <source>
        <dbReference type="Proteomes" id="UP001586593"/>
    </source>
</evidence>
<reference evidence="2 3" key="1">
    <citation type="journal article" date="2024" name="Commun. Biol.">
        <title>Comparative genomic analysis of thermophilic fungi reveals convergent evolutionary adaptations and gene losses.</title>
        <authorList>
            <person name="Steindorff A.S."/>
            <person name="Aguilar-Pontes M.V."/>
            <person name="Robinson A.J."/>
            <person name="Andreopoulos B."/>
            <person name="LaButti K."/>
            <person name="Kuo A."/>
            <person name="Mondo S."/>
            <person name="Riley R."/>
            <person name="Otillar R."/>
            <person name="Haridas S."/>
            <person name="Lipzen A."/>
            <person name="Grimwood J."/>
            <person name="Schmutz J."/>
            <person name="Clum A."/>
            <person name="Reid I.D."/>
            <person name="Moisan M.C."/>
            <person name="Butler G."/>
            <person name="Nguyen T.T.M."/>
            <person name="Dewar K."/>
            <person name="Conant G."/>
            <person name="Drula E."/>
            <person name="Henrissat B."/>
            <person name="Hansel C."/>
            <person name="Singer S."/>
            <person name="Hutchinson M.I."/>
            <person name="de Vries R.P."/>
            <person name="Natvig D.O."/>
            <person name="Powell A.J."/>
            <person name="Tsang A."/>
            <person name="Grigoriev I.V."/>
        </authorList>
    </citation>
    <scope>NUCLEOTIDE SEQUENCE [LARGE SCALE GENOMIC DNA]</scope>
    <source>
        <strain evidence="2 3">ATCC 24622</strain>
    </source>
</reference>
<dbReference type="EMBL" id="JAZHXJ010001001">
    <property type="protein sequence ID" value="KAL1847086.1"/>
    <property type="molecule type" value="Genomic_DNA"/>
</dbReference>
<evidence type="ECO:0000256" key="1">
    <source>
        <dbReference type="SAM" id="MobiDB-lite"/>
    </source>
</evidence>
<protein>
    <submittedName>
        <fullName evidence="2">Uncharacterized protein</fullName>
    </submittedName>
</protein>
<proteinExistence type="predicted"/>
<accession>A0ABR3VWP7</accession>
<keyword evidence="3" id="KW-1185">Reference proteome</keyword>